<feature type="region of interest" description="Disordered" evidence="1">
    <location>
        <begin position="42"/>
        <end position="116"/>
    </location>
</feature>
<organism evidence="2 3">
    <name type="scientific">Austropuccinia psidii MF-1</name>
    <dbReference type="NCBI Taxonomy" id="1389203"/>
    <lineage>
        <taxon>Eukaryota</taxon>
        <taxon>Fungi</taxon>
        <taxon>Dikarya</taxon>
        <taxon>Basidiomycota</taxon>
        <taxon>Pucciniomycotina</taxon>
        <taxon>Pucciniomycetes</taxon>
        <taxon>Pucciniales</taxon>
        <taxon>Sphaerophragmiaceae</taxon>
        <taxon>Austropuccinia</taxon>
    </lineage>
</organism>
<feature type="compositionally biased region" description="Polar residues" evidence="1">
    <location>
        <begin position="104"/>
        <end position="116"/>
    </location>
</feature>
<keyword evidence="3" id="KW-1185">Reference proteome</keyword>
<sequence>MPVQPSPPAIQTKSQATAQAVLTPTPRVPLVGTLAVPQLRAQLDRGPVMGGEAPPRKEEGQEGPVEDVEEEEENCVEEEEPDGTEVVPAPVGESEGTGGPMLAKSNQPFSPQYEPS</sequence>
<name>A0A9Q3HA89_9BASI</name>
<reference evidence="2" key="1">
    <citation type="submission" date="2021-03" db="EMBL/GenBank/DDBJ databases">
        <title>Draft genome sequence of rust myrtle Austropuccinia psidii MF-1, a brazilian biotype.</title>
        <authorList>
            <person name="Quecine M.C."/>
            <person name="Pachon D.M.R."/>
            <person name="Bonatelli M.L."/>
            <person name="Correr F.H."/>
            <person name="Franceschini L.M."/>
            <person name="Leite T.F."/>
            <person name="Margarido G.R.A."/>
            <person name="Almeida C.A."/>
            <person name="Ferrarezi J.A."/>
            <person name="Labate C.A."/>
        </authorList>
    </citation>
    <scope>NUCLEOTIDE SEQUENCE</scope>
    <source>
        <strain evidence="2">MF-1</strain>
    </source>
</reference>
<protein>
    <submittedName>
        <fullName evidence="2">Uncharacterized protein</fullName>
    </submittedName>
</protein>
<gene>
    <name evidence="2" type="ORF">O181_034470</name>
</gene>
<evidence type="ECO:0000313" key="2">
    <source>
        <dbReference type="EMBL" id="MBW0494755.1"/>
    </source>
</evidence>
<accession>A0A9Q3HA89</accession>
<dbReference type="EMBL" id="AVOT02012726">
    <property type="protein sequence ID" value="MBW0494755.1"/>
    <property type="molecule type" value="Genomic_DNA"/>
</dbReference>
<evidence type="ECO:0000256" key="1">
    <source>
        <dbReference type="SAM" id="MobiDB-lite"/>
    </source>
</evidence>
<dbReference type="Proteomes" id="UP000765509">
    <property type="component" value="Unassembled WGS sequence"/>
</dbReference>
<proteinExistence type="predicted"/>
<feature type="compositionally biased region" description="Acidic residues" evidence="1">
    <location>
        <begin position="64"/>
        <end position="83"/>
    </location>
</feature>
<dbReference type="AlphaFoldDB" id="A0A9Q3HA89"/>
<evidence type="ECO:0000313" key="3">
    <source>
        <dbReference type="Proteomes" id="UP000765509"/>
    </source>
</evidence>
<comment type="caution">
    <text evidence="2">The sequence shown here is derived from an EMBL/GenBank/DDBJ whole genome shotgun (WGS) entry which is preliminary data.</text>
</comment>